<feature type="domain" description="Glucose-methanol-choline oxidoreductase N-terminal" evidence="8">
    <location>
        <begin position="254"/>
        <end position="268"/>
    </location>
</feature>
<sequence length="503" mass="54212">MRDAYDYVIVGAGSAGCVLADRLSAGTDATVLLLEAGGPDDRPEIRDSVRWAENLGGDADWNYRTAPQHHAGGRRIPWPRGRVLGGSSSINSMVYMRGARSDYDGWARLGNEGWAYEDVLPAFRDLEDFPGGDPRYRGTGGPLKVRIPDDHSPHAEGFLESALEAGHPYNDDFNGASAAGAGWNQLTAVAGRRCSSGDAFLRPALERPNLTVVTQARARRLVLDRTGRVTGVEYERDGRILTAGVDAEAIVSGGTVESPKLLLLSGIGPSAELAEAGVDCLLDLPGVGRNLHDHLGVPLTWEARRPVPLSRHQHSEVGLFCRSDPGLDSPDLQFGVLSVALTAEGTVSLDAAYSLYPCLLRPRSRGSLRLRSADPSDEPLIDPNYLESPDDRDALVRAIEVSRELVRGAGLHDWTGTELLPGPDTDDLRAYVARTVNTWFHPVGTCRMGEVVDPSLRVRGTANLRVIDASVIPEIPSANTNAATLMIAWRGVDLIKSARSSRK</sequence>
<proteinExistence type="inferred from homology"/>
<evidence type="ECO:0000313" key="9">
    <source>
        <dbReference type="EMBL" id="SNS48321.1"/>
    </source>
</evidence>
<keyword evidence="4 5" id="KW-0274">FAD</keyword>
<protein>
    <submittedName>
        <fullName evidence="9">Choline dehydrogenase</fullName>
    </submittedName>
</protein>
<dbReference type="InterPro" id="IPR036188">
    <property type="entry name" value="FAD/NAD-bd_sf"/>
</dbReference>
<name>A0A239EV64_9ACTN</name>
<dbReference type="PIRSF" id="PIRSF000137">
    <property type="entry name" value="Alcohol_oxidase"/>
    <property type="match status" value="1"/>
</dbReference>
<dbReference type="InterPro" id="IPR000172">
    <property type="entry name" value="GMC_OxRdtase_N"/>
</dbReference>
<dbReference type="InterPro" id="IPR012132">
    <property type="entry name" value="GMC_OxRdtase"/>
</dbReference>
<evidence type="ECO:0000259" key="7">
    <source>
        <dbReference type="PROSITE" id="PS00623"/>
    </source>
</evidence>
<dbReference type="Proteomes" id="UP000198318">
    <property type="component" value="Unassembled WGS sequence"/>
</dbReference>
<dbReference type="GO" id="GO:0016614">
    <property type="term" value="F:oxidoreductase activity, acting on CH-OH group of donors"/>
    <property type="evidence" value="ECO:0007669"/>
    <property type="project" value="InterPro"/>
</dbReference>
<dbReference type="Gene3D" id="3.30.560.10">
    <property type="entry name" value="Glucose Oxidase, domain 3"/>
    <property type="match status" value="1"/>
</dbReference>
<evidence type="ECO:0000256" key="3">
    <source>
        <dbReference type="ARBA" id="ARBA00022630"/>
    </source>
</evidence>
<accession>A0A239EV64</accession>
<dbReference type="EMBL" id="FZOR01000005">
    <property type="protein sequence ID" value="SNS48321.1"/>
    <property type="molecule type" value="Genomic_DNA"/>
</dbReference>
<feature type="binding site" evidence="5">
    <location>
        <begin position="91"/>
        <end position="94"/>
    </location>
    <ligand>
        <name>FAD</name>
        <dbReference type="ChEBI" id="CHEBI:57692"/>
    </ligand>
</feature>
<evidence type="ECO:0000256" key="4">
    <source>
        <dbReference type="ARBA" id="ARBA00022827"/>
    </source>
</evidence>
<dbReference type="PROSITE" id="PS00623">
    <property type="entry name" value="GMC_OXRED_1"/>
    <property type="match status" value="1"/>
</dbReference>
<dbReference type="InterPro" id="IPR007867">
    <property type="entry name" value="GMC_OxRtase_C"/>
</dbReference>
<dbReference type="RefSeq" id="WP_089325114.1">
    <property type="nucleotide sequence ID" value="NZ_FZOR01000005.1"/>
</dbReference>
<dbReference type="AlphaFoldDB" id="A0A239EV64"/>
<dbReference type="GO" id="GO:0050660">
    <property type="term" value="F:flavin adenine dinucleotide binding"/>
    <property type="evidence" value="ECO:0007669"/>
    <property type="project" value="InterPro"/>
</dbReference>
<feature type="domain" description="Glucose-methanol-choline oxidoreductase N-terminal" evidence="7">
    <location>
        <begin position="81"/>
        <end position="104"/>
    </location>
</feature>
<evidence type="ECO:0000313" key="10">
    <source>
        <dbReference type="Proteomes" id="UP000198318"/>
    </source>
</evidence>
<dbReference type="PANTHER" id="PTHR11552">
    <property type="entry name" value="GLUCOSE-METHANOL-CHOLINE GMC OXIDOREDUCTASE"/>
    <property type="match status" value="1"/>
</dbReference>
<evidence type="ECO:0000256" key="6">
    <source>
        <dbReference type="RuleBase" id="RU003968"/>
    </source>
</evidence>
<evidence type="ECO:0000256" key="1">
    <source>
        <dbReference type="ARBA" id="ARBA00001974"/>
    </source>
</evidence>
<dbReference type="SUPFAM" id="SSF51905">
    <property type="entry name" value="FAD/NAD(P)-binding domain"/>
    <property type="match status" value="1"/>
</dbReference>
<dbReference type="Pfam" id="PF00732">
    <property type="entry name" value="GMC_oxred_N"/>
    <property type="match status" value="1"/>
</dbReference>
<evidence type="ECO:0000256" key="2">
    <source>
        <dbReference type="ARBA" id="ARBA00010790"/>
    </source>
</evidence>
<dbReference type="PROSITE" id="PS00624">
    <property type="entry name" value="GMC_OXRED_2"/>
    <property type="match status" value="1"/>
</dbReference>
<keyword evidence="3 6" id="KW-0285">Flavoprotein</keyword>
<dbReference type="Pfam" id="PF05199">
    <property type="entry name" value="GMC_oxred_C"/>
    <property type="match status" value="1"/>
</dbReference>
<dbReference type="PANTHER" id="PTHR11552:SF147">
    <property type="entry name" value="CHOLINE DEHYDROGENASE, MITOCHONDRIAL"/>
    <property type="match status" value="1"/>
</dbReference>
<evidence type="ECO:0000256" key="5">
    <source>
        <dbReference type="PIRSR" id="PIRSR000137-2"/>
    </source>
</evidence>
<evidence type="ECO:0000259" key="8">
    <source>
        <dbReference type="PROSITE" id="PS00624"/>
    </source>
</evidence>
<gene>
    <name evidence="9" type="ORF">SAMN05443665_10058</name>
</gene>
<keyword evidence="10" id="KW-1185">Reference proteome</keyword>
<dbReference type="OrthoDB" id="9785276at2"/>
<feature type="binding site" evidence="5">
    <location>
        <position position="83"/>
    </location>
    <ligand>
        <name>FAD</name>
        <dbReference type="ChEBI" id="CHEBI:57692"/>
    </ligand>
</feature>
<organism evidence="9 10">
    <name type="scientific">Actinomadura meyerae</name>
    <dbReference type="NCBI Taxonomy" id="240840"/>
    <lineage>
        <taxon>Bacteria</taxon>
        <taxon>Bacillati</taxon>
        <taxon>Actinomycetota</taxon>
        <taxon>Actinomycetes</taxon>
        <taxon>Streptosporangiales</taxon>
        <taxon>Thermomonosporaceae</taxon>
        <taxon>Actinomadura</taxon>
    </lineage>
</organism>
<dbReference type="PROSITE" id="PS51257">
    <property type="entry name" value="PROKAR_LIPOPROTEIN"/>
    <property type="match status" value="1"/>
</dbReference>
<comment type="cofactor">
    <cofactor evidence="1 5">
        <name>FAD</name>
        <dbReference type="ChEBI" id="CHEBI:57692"/>
    </cofactor>
</comment>
<comment type="similarity">
    <text evidence="2 6">Belongs to the GMC oxidoreductase family.</text>
</comment>
<dbReference type="SUPFAM" id="SSF54373">
    <property type="entry name" value="FAD-linked reductases, C-terminal domain"/>
    <property type="match status" value="1"/>
</dbReference>
<reference evidence="9 10" key="1">
    <citation type="submission" date="2017-06" db="EMBL/GenBank/DDBJ databases">
        <authorList>
            <person name="Kim H.J."/>
            <person name="Triplett B.A."/>
        </authorList>
    </citation>
    <scope>NUCLEOTIDE SEQUENCE [LARGE SCALE GENOMIC DNA]</scope>
    <source>
        <strain evidence="9 10">DSM 44715</strain>
    </source>
</reference>
<dbReference type="Gene3D" id="3.50.50.60">
    <property type="entry name" value="FAD/NAD(P)-binding domain"/>
    <property type="match status" value="1"/>
</dbReference>